<dbReference type="Proteomes" id="UP000203676">
    <property type="component" value="Segment"/>
</dbReference>
<protein>
    <recommendedName>
        <fullName evidence="4">Fiber protein</fullName>
    </recommendedName>
</protein>
<feature type="region of interest" description="Disordered" evidence="1">
    <location>
        <begin position="260"/>
        <end position="282"/>
    </location>
</feature>
<evidence type="ECO:0000256" key="1">
    <source>
        <dbReference type="SAM" id="MobiDB-lite"/>
    </source>
</evidence>
<evidence type="ECO:0000313" key="2">
    <source>
        <dbReference type="EMBL" id="AGH56128.1"/>
    </source>
</evidence>
<evidence type="ECO:0008006" key="4">
    <source>
        <dbReference type="Google" id="ProtNLM"/>
    </source>
</evidence>
<dbReference type="KEGG" id="vg:15312228"/>
<dbReference type="EMBL" id="HQ634189">
    <property type="protein sequence ID" value="AGH56128.1"/>
    <property type="molecule type" value="Genomic_DNA"/>
</dbReference>
<keyword evidence="3" id="KW-1185">Reference proteome</keyword>
<feature type="compositionally biased region" description="Polar residues" evidence="1">
    <location>
        <begin position="266"/>
        <end position="282"/>
    </location>
</feature>
<dbReference type="RefSeq" id="YP_007877808.1">
    <property type="nucleotide sequence ID" value="NC_021072.1"/>
</dbReference>
<accession>M4SJG3</accession>
<reference evidence="2 3" key="1">
    <citation type="submission" date="2010-11" db="EMBL/GenBank/DDBJ databases">
        <title>The Genome Sequence of Cyanophage Syn30.</title>
        <authorList>
            <consortium name="The Broad Institute Genome Sequencing Platform"/>
            <person name="Henn M.R."/>
            <person name="Sullivan M.S."/>
            <person name="Osburne M.S."/>
            <person name="Levin J."/>
            <person name="Malboeuf C."/>
            <person name="Casali M."/>
            <person name="Russ C."/>
            <person name="Lennon N."/>
            <person name="Chapman S.B."/>
            <person name="Erlich R."/>
            <person name="Young S.K."/>
            <person name="Yandava C."/>
            <person name="Zeng Q."/>
            <person name="Alvarado L."/>
            <person name="Anderson S."/>
            <person name="Berlin A."/>
            <person name="Chen Z."/>
            <person name="Freedman E."/>
            <person name="Gellesch M."/>
            <person name="Goldberg J."/>
            <person name="Green L."/>
            <person name="Griggs A."/>
            <person name="Gujja S."/>
            <person name="Heilman E.R."/>
            <person name="Heiman D."/>
            <person name="Hollinger A."/>
            <person name="Howarth C."/>
            <person name="Larson L."/>
            <person name="Mehta T."/>
            <person name="Pearson M."/>
            <person name="Roberts A."/>
            <person name="Ryan E."/>
            <person name="Saif S."/>
            <person name="Shea T."/>
            <person name="Shenoy N."/>
            <person name="Sisk P."/>
            <person name="Stolte C."/>
            <person name="Sykes S."/>
            <person name="White J."/>
            <person name="Yu Q."/>
            <person name="Coleman M.L."/>
            <person name="Huang K.H."/>
            <person name="Weigele P.R."/>
            <person name="DeFrancesco A.S."/>
            <person name="Kern S.E."/>
            <person name="Thompson L.R."/>
            <person name="Fu R."/>
            <person name="Hombeck B."/>
            <person name="Chisholm S.W."/>
            <person name="Haas B."/>
            <person name="Nusbaum C."/>
            <person name="Birren B."/>
        </authorList>
    </citation>
    <scope>NUCLEOTIDE SEQUENCE [LARGE SCALE GENOMIC DNA]</scope>
    <source>
        <strain evidence="2 3">Syn30</strain>
    </source>
</reference>
<proteinExistence type="predicted"/>
<evidence type="ECO:0000313" key="3">
    <source>
        <dbReference type="Proteomes" id="UP000203676"/>
    </source>
</evidence>
<name>M4SJG3_9CAUD</name>
<gene>
    <name evidence="2" type="ORF">CPRG_00044</name>
</gene>
<dbReference type="GeneID" id="15312228"/>
<organism evidence="2 3">
    <name type="scientific">Synechococcus phage Syn30</name>
    <dbReference type="NCBI Taxonomy" id="536474"/>
    <lineage>
        <taxon>Viruses</taxon>
        <taxon>Duplodnaviria</taxon>
        <taxon>Heunggongvirae</taxon>
        <taxon>Uroviricota</taxon>
        <taxon>Caudoviricetes</taxon>
        <taxon>Pantevenvirales</taxon>
        <taxon>Kyanoviridae</taxon>
        <taxon>Leucotheavirus</taxon>
        <taxon>Leucotheavirus syn30</taxon>
    </lineage>
</organism>
<dbReference type="OrthoDB" id="8209at10239"/>
<sequence>MARSGILGQSKPAGTTNTVLYAAPTNKSASAVLTIANDGTGAAYDVALKDYDQSLTMDASTYLFHEGDVITSQRFTLSPNITPDEAITPGDQLTSASGEKKAKFHGFYIPETTTIHVRKVSLTAITVESPSGDFNIGATLTKGTAPNATTALIYDAYNAGSNLIVQVGPSTINGSGSAFAAGDSVSASSGGSATIATGGIGTAGDEFVFSTDNETTFGFYAQTSDYDLNVFTDRTYRFDVSDSSMSGRLLRLSSTINGEYGPDNDAATTGDNGTEYTDGKTTNGTAGSTGAYVQYDFTQGTPPSVLYWYDGNTGSNAGAGYGGSERYLGTTTSYEYSEIYVYDIENTWSNSTDTFAVGNSSFTVTAQTAGKWGVVRDYTGTALKIIKGLNSADFAGSEVFLDSPLKAGATRSFATVSSIGTATTALEAQHYIVKDKTNAANNIDKITSIVVGPGQRVIVESATQNNIFSLVGFEDNSTELSVRNYTSS</sequence>